<geneLocation type="plasmid" evidence="3">
    <name>pAnaA</name>
</geneLocation>
<protein>
    <submittedName>
        <fullName evidence="2">Uncharacterized protein</fullName>
    </submittedName>
</protein>
<dbReference type="KEGG" id="ava:Ava_B0049"/>
<evidence type="ECO:0000313" key="3">
    <source>
        <dbReference type="Proteomes" id="UP000002533"/>
    </source>
</evidence>
<name>Q3M2M3_TRIV2</name>
<accession>Q3M2M3</accession>
<feature type="compositionally biased region" description="Basic and acidic residues" evidence="1">
    <location>
        <begin position="35"/>
        <end position="50"/>
    </location>
</feature>
<dbReference type="AlphaFoldDB" id="Q3M2M3"/>
<proteinExistence type="predicted"/>
<organism evidence="2 3">
    <name type="scientific">Trichormus variabilis (strain ATCC 29413 / PCC 7937)</name>
    <name type="common">Anabaena variabilis</name>
    <dbReference type="NCBI Taxonomy" id="240292"/>
    <lineage>
        <taxon>Bacteria</taxon>
        <taxon>Bacillati</taxon>
        <taxon>Cyanobacteriota</taxon>
        <taxon>Cyanophyceae</taxon>
        <taxon>Nostocales</taxon>
        <taxon>Nostocaceae</taxon>
        <taxon>Trichormus</taxon>
    </lineage>
</organism>
<dbReference type="HOGENOM" id="CLU_387664_0_0_3"/>
<feature type="region of interest" description="Disordered" evidence="1">
    <location>
        <begin position="33"/>
        <end position="54"/>
    </location>
</feature>
<dbReference type="Proteomes" id="UP000002533">
    <property type="component" value="Plasmid pAnaA"/>
</dbReference>
<sequence length="712" mass="79168">MFDKANQYAQKFRESIPSEQRLGAAAAAWSVGAARQDELERKNDGEEENKQSQTAIQKKIPNFVFAAFGEEIVSRLRQLQFDEMTLGTLGSEANNFKDKVWHPDEKYPIEIRASHHPRGHERHASRLVFVQDTNGEYKEYASLEPRTGQLPIGTQALANIIPGETYTANATIAVPGKPEVNFTIREIGKFAYAGQTFNAESVKLEIGTKSVPSQTVKIKLDGKTLGELDADSIKQLQPFNLVKDGQPFNLKLKTISDKENLGFVLAESPNGNLLRINNIGQYDYKGQTFNDENYRKLTLEVSQTQVKDAVFLNGQPLGVLFFKKDKEALKELGALQPGKLTQVQATLQSNFSTTVLKVDPESIKYPKSWTKESQAFGTQALNQEQQLLLEKTAPILQKIKERPTILFASREDKMLGITQMAVDNHKVEAVTKWLTQKNIALTQMPPEDFPLETKKGLAVFNLVNSTIPEEVSTAMTKKFGAVIESLQEYQDVVRSLPNRPESLQPSQPFPQVEQQTSPNPPASTPIFAPSTNEVVITGNTNISSPASPASSAPPTSPTPPVTIEDLRNWYNNAHNLGKPDEYKNRIVEIGNAFKAGQPLSVQAYAAMQQDNLDLENISRLTEMAQRIGMVWGQPAQDGFTMVRGKVYDLAYNGDRKDLVIAQKDGEVVFRLESGRVQINQVTPQVLQAFEQANNQAQAVLAKSKVQETEIQQ</sequence>
<gene>
    <name evidence="2" type="ordered locus">Ava_B0049</name>
</gene>
<feature type="region of interest" description="Disordered" evidence="1">
    <location>
        <begin position="498"/>
        <end position="563"/>
    </location>
</feature>
<evidence type="ECO:0000256" key="1">
    <source>
        <dbReference type="SAM" id="MobiDB-lite"/>
    </source>
</evidence>
<dbReference type="EMBL" id="CP000119">
    <property type="protein sequence ID" value="ABA24763.1"/>
    <property type="molecule type" value="Genomic_DNA"/>
</dbReference>
<feature type="compositionally biased region" description="Low complexity" evidence="1">
    <location>
        <begin position="543"/>
        <end position="553"/>
    </location>
</feature>
<keyword evidence="2" id="KW-0614">Plasmid</keyword>
<reference evidence="3" key="1">
    <citation type="journal article" date="2014" name="Stand. Genomic Sci.">
        <title>Complete genome sequence of Anabaena variabilis ATCC 29413.</title>
        <authorList>
            <person name="Thiel T."/>
            <person name="Pratte B.S."/>
            <person name="Zhong J."/>
            <person name="Goodwin L."/>
            <person name="Copeland A."/>
            <person name="Lucas S."/>
            <person name="Han C."/>
            <person name="Pitluck S."/>
            <person name="Land M.L."/>
            <person name="Kyrpides N.C."/>
            <person name="Woyke T."/>
        </authorList>
    </citation>
    <scope>NUCLEOTIDE SEQUENCE [LARGE SCALE GENOMIC DNA]</scope>
    <source>
        <strain evidence="3">ATCC 29413 / PCC 7937</strain>
    </source>
</reference>
<evidence type="ECO:0000313" key="2">
    <source>
        <dbReference type="EMBL" id="ABA24763.1"/>
    </source>
</evidence>
<feature type="compositionally biased region" description="Polar residues" evidence="1">
    <location>
        <begin position="529"/>
        <end position="542"/>
    </location>
</feature>